<evidence type="ECO:0000313" key="5">
    <source>
        <dbReference type="EMBL" id="PSC70183.1"/>
    </source>
</evidence>
<keyword evidence="2" id="KW-0812">Transmembrane</keyword>
<dbReference type="GO" id="GO:0009507">
    <property type="term" value="C:chloroplast"/>
    <property type="evidence" value="ECO:0007669"/>
    <property type="project" value="UniProtKB-SubCell"/>
</dbReference>
<dbReference type="AlphaFoldDB" id="A0A2P6V7X7"/>
<protein>
    <submittedName>
        <fullName evidence="5">Carotene biosynthesis-related CBR</fullName>
    </submittedName>
</protein>
<evidence type="ECO:0000256" key="1">
    <source>
        <dbReference type="ARBA" id="ARBA00004141"/>
    </source>
</evidence>
<organism evidence="5 6">
    <name type="scientific">Micractinium conductrix</name>
    <dbReference type="NCBI Taxonomy" id="554055"/>
    <lineage>
        <taxon>Eukaryota</taxon>
        <taxon>Viridiplantae</taxon>
        <taxon>Chlorophyta</taxon>
        <taxon>core chlorophytes</taxon>
        <taxon>Trebouxiophyceae</taxon>
        <taxon>Chlorellales</taxon>
        <taxon>Chlorellaceae</taxon>
        <taxon>Chlorella clade</taxon>
        <taxon>Micractinium</taxon>
    </lineage>
</organism>
<keyword evidence="6" id="KW-1185">Reference proteome</keyword>
<evidence type="ECO:0000256" key="3">
    <source>
        <dbReference type="ARBA" id="ARBA00022989"/>
    </source>
</evidence>
<name>A0A2P6V7X7_9CHLO</name>
<accession>A0A2P6V7X7</accession>
<keyword evidence="3" id="KW-1133">Transmembrane helix</keyword>
<evidence type="ECO:0000313" key="6">
    <source>
        <dbReference type="Proteomes" id="UP000239649"/>
    </source>
</evidence>
<dbReference type="PANTHER" id="PTHR14154">
    <property type="entry name" value="UPF0041 BRAIN PROTEIN 44-RELATED"/>
    <property type="match status" value="1"/>
</dbReference>
<proteinExistence type="predicted"/>
<comment type="subcellular location">
    <subcellularLocation>
        <location evidence="1">Membrane</location>
        <topology evidence="1">Multi-pass membrane protein</topology>
    </subcellularLocation>
</comment>
<dbReference type="GO" id="GO:0016020">
    <property type="term" value="C:membrane"/>
    <property type="evidence" value="ECO:0007669"/>
    <property type="project" value="UniProtKB-SubCell"/>
</dbReference>
<dbReference type="Gene3D" id="1.10.3460.10">
    <property type="entry name" value="Chlorophyll a/b binding protein domain"/>
    <property type="match status" value="1"/>
</dbReference>
<reference evidence="5 6" key="1">
    <citation type="journal article" date="2018" name="Plant J.">
        <title>Genome sequences of Chlorella sorokiniana UTEX 1602 and Micractinium conductrix SAG 241.80: implications to maltose excretion by a green alga.</title>
        <authorList>
            <person name="Arriola M.B."/>
            <person name="Velmurugan N."/>
            <person name="Zhang Y."/>
            <person name="Plunkett M.H."/>
            <person name="Hondzo H."/>
            <person name="Barney B.M."/>
        </authorList>
    </citation>
    <scope>NUCLEOTIDE SEQUENCE [LARGE SCALE GENOMIC DNA]</scope>
    <source>
        <strain evidence="5 6">SAG 241.80</strain>
    </source>
</reference>
<dbReference type="Proteomes" id="UP000239649">
    <property type="component" value="Unassembled WGS sequence"/>
</dbReference>
<evidence type="ECO:0000256" key="4">
    <source>
        <dbReference type="ARBA" id="ARBA00023136"/>
    </source>
</evidence>
<evidence type="ECO:0000256" key="2">
    <source>
        <dbReference type="ARBA" id="ARBA00022692"/>
    </source>
</evidence>
<dbReference type="OrthoDB" id="507141at2759"/>
<gene>
    <name evidence="5" type="ORF">C2E20_6382</name>
</gene>
<dbReference type="STRING" id="554055.A0A2P6V7X7"/>
<dbReference type="SUPFAM" id="SSF103511">
    <property type="entry name" value="Chlorophyll a-b binding protein"/>
    <property type="match status" value="1"/>
</dbReference>
<sequence length="157" mass="16120">MAAAMQSSLFTVQRASTVRSQRLQPRRGLAVVRASGEKKQAVQTPAPAYTPLFQLMSFSGPAPELINGRLAMVAFVAALGAELSSGQSVVSQASAEPAAIALAGLVFVTASLIPLATSAKRTFGPFTPAAEMLNGRAAMLGFAALLVAEAVRGSALF</sequence>
<comment type="caution">
    <text evidence="5">The sequence shown here is derived from an EMBL/GenBank/DDBJ whole genome shotgun (WGS) entry which is preliminary data.</text>
</comment>
<keyword evidence="4" id="KW-0472">Membrane</keyword>
<dbReference type="EMBL" id="LHPF02000021">
    <property type="protein sequence ID" value="PSC70183.1"/>
    <property type="molecule type" value="Genomic_DNA"/>
</dbReference>